<accession>A0ABV1JN52</accession>
<gene>
    <name evidence="5" type="ORF">ABM124_10345</name>
</gene>
<keyword evidence="6" id="KW-1185">Reference proteome</keyword>
<evidence type="ECO:0000313" key="6">
    <source>
        <dbReference type="Proteomes" id="UP001447151"/>
    </source>
</evidence>
<proteinExistence type="predicted"/>
<dbReference type="PROSITE" id="PS50943">
    <property type="entry name" value="HTH_CROC1"/>
    <property type="match status" value="1"/>
</dbReference>
<protein>
    <submittedName>
        <fullName evidence="5">Helix-turn-helix transcriptional regulator</fullName>
    </submittedName>
</protein>
<dbReference type="PANTHER" id="PTHR40661:SF3">
    <property type="entry name" value="FELS-1 PROPHAGE TRANSCRIPTIONAL REGULATOR"/>
    <property type="match status" value="1"/>
</dbReference>
<evidence type="ECO:0000256" key="2">
    <source>
        <dbReference type="ARBA" id="ARBA00023125"/>
    </source>
</evidence>
<evidence type="ECO:0000259" key="4">
    <source>
        <dbReference type="PROSITE" id="PS50943"/>
    </source>
</evidence>
<reference evidence="5 6" key="1">
    <citation type="submission" date="2024-05" db="EMBL/GenBank/DDBJ databases">
        <authorList>
            <person name="Matzinger S.R."/>
            <person name="Bankers L."/>
            <person name="Rossheim A."/>
            <person name="Hetherington-Rauth M.C."/>
            <person name="Smith A."/>
            <person name="Baird S."/>
            <person name="Polanco D."/>
        </authorList>
    </citation>
    <scope>NUCLEOTIDE SEQUENCE [LARGE SCALE GENOMIC DNA]</scope>
    <source>
        <strain evidence="5 6">2024CJ-00066</strain>
    </source>
</reference>
<dbReference type="SMART" id="SM00530">
    <property type="entry name" value="HTH_XRE"/>
    <property type="match status" value="1"/>
</dbReference>
<evidence type="ECO:0000256" key="1">
    <source>
        <dbReference type="ARBA" id="ARBA00023015"/>
    </source>
</evidence>
<comment type="caution">
    <text evidence="5">The sequence shown here is derived from an EMBL/GenBank/DDBJ whole genome shotgun (WGS) entry which is preliminary data.</text>
</comment>
<name>A0ABV1JN52_NEIPO</name>
<keyword evidence="2" id="KW-0238">DNA-binding</keyword>
<dbReference type="GeneID" id="61224013"/>
<sequence length="120" mass="13972">MDNSFELSSKLLGERLKKIRTDNGYSREQLSELFGISRASIQNYENGERSPNADYLVQFYKHFGINLHWLLTGNKAAKFQDFIDSVSSPREEVLLHLARQMDSRTLNHLIDFLMDVYAKK</sequence>
<organism evidence="5 6">
    <name type="scientific">Neisseria polysaccharea</name>
    <dbReference type="NCBI Taxonomy" id="489"/>
    <lineage>
        <taxon>Bacteria</taxon>
        <taxon>Pseudomonadati</taxon>
        <taxon>Pseudomonadota</taxon>
        <taxon>Betaproteobacteria</taxon>
        <taxon>Neisseriales</taxon>
        <taxon>Neisseriaceae</taxon>
        <taxon>Neisseria</taxon>
    </lineage>
</organism>
<dbReference type="SUPFAM" id="SSF47413">
    <property type="entry name" value="lambda repressor-like DNA-binding domains"/>
    <property type="match status" value="1"/>
</dbReference>
<dbReference type="PANTHER" id="PTHR40661">
    <property type="match status" value="1"/>
</dbReference>
<dbReference type="CDD" id="cd00093">
    <property type="entry name" value="HTH_XRE"/>
    <property type="match status" value="1"/>
</dbReference>
<dbReference type="Gene3D" id="1.10.260.40">
    <property type="entry name" value="lambda repressor-like DNA-binding domains"/>
    <property type="match status" value="1"/>
</dbReference>
<dbReference type="Proteomes" id="UP001447151">
    <property type="component" value="Unassembled WGS sequence"/>
</dbReference>
<feature type="domain" description="HTH cro/C1-type" evidence="4">
    <location>
        <begin position="16"/>
        <end position="70"/>
    </location>
</feature>
<evidence type="ECO:0000313" key="5">
    <source>
        <dbReference type="EMBL" id="MEQ3511671.1"/>
    </source>
</evidence>
<dbReference type="Pfam" id="PF12844">
    <property type="entry name" value="HTH_19"/>
    <property type="match status" value="1"/>
</dbReference>
<dbReference type="EMBL" id="JBECZB010000019">
    <property type="protein sequence ID" value="MEQ3511671.1"/>
    <property type="molecule type" value="Genomic_DNA"/>
</dbReference>
<dbReference type="RefSeq" id="WP_003741237.1">
    <property type="nucleotide sequence ID" value="NZ_CAUJPE010000007.1"/>
</dbReference>
<dbReference type="InterPro" id="IPR010982">
    <property type="entry name" value="Lambda_DNA-bd_dom_sf"/>
</dbReference>
<keyword evidence="1" id="KW-0805">Transcription regulation</keyword>
<dbReference type="InterPro" id="IPR001387">
    <property type="entry name" value="Cro/C1-type_HTH"/>
</dbReference>
<keyword evidence="3" id="KW-0804">Transcription</keyword>
<evidence type="ECO:0000256" key="3">
    <source>
        <dbReference type="ARBA" id="ARBA00023163"/>
    </source>
</evidence>